<dbReference type="Proteomes" id="UP001149411">
    <property type="component" value="Unassembled WGS sequence"/>
</dbReference>
<gene>
    <name evidence="2" type="ORF">EGH25_00350</name>
</gene>
<evidence type="ECO:0000259" key="1">
    <source>
        <dbReference type="Pfam" id="PF26426"/>
    </source>
</evidence>
<evidence type="ECO:0000313" key="3">
    <source>
        <dbReference type="Proteomes" id="UP001149411"/>
    </source>
</evidence>
<feature type="domain" description="DUF8116" evidence="1">
    <location>
        <begin position="11"/>
        <end position="247"/>
    </location>
</feature>
<organism evidence="2 3">
    <name type="scientific">Halorutilus salinus</name>
    <dbReference type="NCBI Taxonomy" id="2487751"/>
    <lineage>
        <taxon>Archaea</taxon>
        <taxon>Methanobacteriati</taxon>
        <taxon>Methanobacteriota</taxon>
        <taxon>Stenosarchaea group</taxon>
        <taxon>Halobacteria</taxon>
        <taxon>Halorutilales</taxon>
        <taxon>Halorutilaceae</taxon>
        <taxon>Halorutilus</taxon>
    </lineage>
</organism>
<dbReference type="Pfam" id="PF26426">
    <property type="entry name" value="DUF8116"/>
    <property type="match status" value="1"/>
</dbReference>
<dbReference type="EMBL" id="RKLV01000001">
    <property type="protein sequence ID" value="MCX2817816.1"/>
    <property type="molecule type" value="Genomic_DNA"/>
</dbReference>
<keyword evidence="3" id="KW-1185">Reference proteome</keyword>
<accession>A0A9Q4C3S9</accession>
<evidence type="ECO:0000313" key="2">
    <source>
        <dbReference type="EMBL" id="MCX2817816.1"/>
    </source>
</evidence>
<dbReference type="RefSeq" id="WP_266085310.1">
    <property type="nucleotide sequence ID" value="NZ_RKLV01000001.1"/>
</dbReference>
<dbReference type="InterPro" id="IPR058429">
    <property type="entry name" value="DUF8116"/>
</dbReference>
<proteinExistence type="predicted"/>
<name>A0A9Q4C3S9_9EURY</name>
<dbReference type="AlphaFoldDB" id="A0A9Q4C3S9"/>
<sequence>MTAAKLVGPRALRDPEDVEPYFRFGAEYVVDVADTMGWSHTLNGTVEEACEAMRNGRTDVRDDVETLIASVVVADAEYWHPIGRWLPRGYALLMRGLSHALRRKLLRLAGVYTGTYAGGAREFYRAHPSVRDALDAPVFSRPSDHTVDGVPATEHVTGLSLDAFARRTVLGDSVLHVEWYEYVAERVGVEYDAELCERARETSPVYFAGVRDELPEDVRELQHAMFCDDDWIRKFHDEYELRSVLFRRAADGIERTAEALA</sequence>
<comment type="caution">
    <text evidence="2">The sequence shown here is derived from an EMBL/GenBank/DDBJ whole genome shotgun (WGS) entry which is preliminary data.</text>
</comment>
<reference evidence="2" key="1">
    <citation type="submission" date="2022-09" db="EMBL/GenBank/DDBJ databases">
        <title>Haloadaptaus new haloarchaeum isolated from saline soil.</title>
        <authorList>
            <person name="Duran-Viseras A."/>
            <person name="Sanchez-Porro C."/>
            <person name="Ventosa A."/>
        </authorList>
    </citation>
    <scope>NUCLEOTIDE SEQUENCE</scope>
    <source>
        <strain evidence="2">F3-133</strain>
    </source>
</reference>
<protein>
    <recommendedName>
        <fullName evidence="1">DUF8116 domain-containing protein</fullName>
    </recommendedName>
</protein>